<feature type="compositionally biased region" description="Basic and acidic residues" evidence="1">
    <location>
        <begin position="32"/>
        <end position="129"/>
    </location>
</feature>
<protein>
    <submittedName>
        <fullName evidence="2">Uncharacterized protein</fullName>
    </submittedName>
</protein>
<evidence type="ECO:0000256" key="1">
    <source>
        <dbReference type="SAM" id="MobiDB-lite"/>
    </source>
</evidence>
<sequence>MLLAREVLLHQHLDDHRHDHRARRDVRPTAPSHEHREPDHGSRRPGVHDPRVRARQPEEGEVRPEGDAHARVERPGERGDVGDEERPPAAEADLRDAEHEQDLRQRTPDGQVEGRYEKGERGAQQREPQRVLGAHGTHVLHEPVAPGPAVREVQEGRQTDGGEGHGRRPQPPSYDGRPYGVVQRPPFGTRPPPDPAHP</sequence>
<reference evidence="2 3" key="1">
    <citation type="journal article" date="2010" name="ChemBioChem">
        <title>Cloning and characterization of the biosynthetic gene cluster of 16-membered macrolide antibiotic FD-891: involvement of a dual functional cytochrome P450 monooxygenase catalyzing epoxidation and hydroxylation.</title>
        <authorList>
            <person name="Kudo F."/>
            <person name="Motegi A."/>
            <person name="Mizoue K."/>
            <person name="Eguchi T."/>
        </authorList>
    </citation>
    <scope>NUCLEOTIDE SEQUENCE [LARGE SCALE GENOMIC DNA]</scope>
    <source>
        <strain evidence="2 3">A-8890</strain>
    </source>
</reference>
<organism evidence="2 3">
    <name type="scientific">Streptomyces graminofaciens</name>
    <dbReference type="NCBI Taxonomy" id="68212"/>
    <lineage>
        <taxon>Bacteria</taxon>
        <taxon>Bacillati</taxon>
        <taxon>Actinomycetota</taxon>
        <taxon>Actinomycetes</taxon>
        <taxon>Kitasatosporales</taxon>
        <taxon>Streptomycetaceae</taxon>
        <taxon>Streptomyces</taxon>
    </lineage>
</organism>
<dbReference type="Proteomes" id="UP001321542">
    <property type="component" value="Chromosome"/>
</dbReference>
<feature type="compositionally biased region" description="Pro residues" evidence="1">
    <location>
        <begin position="188"/>
        <end position="198"/>
    </location>
</feature>
<name>A0ABN5VUG9_9ACTN</name>
<feature type="region of interest" description="Disordered" evidence="1">
    <location>
        <begin position="12"/>
        <end position="198"/>
    </location>
</feature>
<gene>
    <name evidence="2" type="ORF">SGFS_084080</name>
</gene>
<proteinExistence type="predicted"/>
<accession>A0ABN5VUG9</accession>
<dbReference type="EMBL" id="AP018448">
    <property type="protein sequence ID" value="BBC37114.1"/>
    <property type="molecule type" value="Genomic_DNA"/>
</dbReference>
<evidence type="ECO:0000313" key="3">
    <source>
        <dbReference type="Proteomes" id="UP001321542"/>
    </source>
</evidence>
<keyword evidence="3" id="KW-1185">Reference proteome</keyword>
<feature type="compositionally biased region" description="Basic and acidic residues" evidence="1">
    <location>
        <begin position="152"/>
        <end position="166"/>
    </location>
</feature>
<reference evidence="2 3" key="2">
    <citation type="journal article" date="2023" name="ChemBioChem">
        <title>Acyltransferase Domain Exchange between Two Independent Type I Polyketide Synthases in the Same Producer Strain of Macrolide Antibiotics.</title>
        <authorList>
            <person name="Kudo F."/>
            <person name="Kishikawa K."/>
            <person name="Tsuboi K."/>
            <person name="Kido T."/>
            <person name="Usui T."/>
            <person name="Hashimoto J."/>
            <person name="Shin-Ya K."/>
            <person name="Miyanaga A."/>
            <person name="Eguchi T."/>
        </authorList>
    </citation>
    <scope>NUCLEOTIDE SEQUENCE [LARGE SCALE GENOMIC DNA]</scope>
    <source>
        <strain evidence="2 3">A-8890</strain>
    </source>
</reference>
<evidence type="ECO:0000313" key="2">
    <source>
        <dbReference type="EMBL" id="BBC37114.1"/>
    </source>
</evidence>